<proteinExistence type="predicted"/>
<evidence type="ECO:0000313" key="2">
    <source>
        <dbReference type="Proteomes" id="UP001210678"/>
    </source>
</evidence>
<dbReference type="RefSeq" id="WP_272137442.1">
    <property type="nucleotide sequence ID" value="NZ_JAQLOI010000001.1"/>
</dbReference>
<sequence length="148" mass="17119">MERNHYIHYVKRKVISRFPTQVNSKWYAELQHYDDGFSKPVFHVTRSVRWPVNEIKPNDVIWLVSQLSSPCGNLPPSIDAKITVNCIETYLNAEKECIRFAAGLDSTWFHLVDASYVLKKIMIQLKNGKIVKPLAINTNIEQAFQSVK</sequence>
<dbReference type="Proteomes" id="UP001210678">
    <property type="component" value="Unassembled WGS sequence"/>
</dbReference>
<accession>A0ABT4YT00</accession>
<gene>
    <name evidence="1" type="ORF">PGX00_13950</name>
</gene>
<keyword evidence="2" id="KW-1185">Reference proteome</keyword>
<comment type="caution">
    <text evidence="1">The sequence shown here is derived from an EMBL/GenBank/DDBJ whole genome shotgun (WGS) entry which is preliminary data.</text>
</comment>
<dbReference type="EMBL" id="JAQLOI010000001">
    <property type="protein sequence ID" value="MDB1124689.1"/>
    <property type="molecule type" value="Genomic_DNA"/>
</dbReference>
<organism evidence="1 2">
    <name type="scientific">Vibrio algarum</name>
    <dbReference type="NCBI Taxonomy" id="3020714"/>
    <lineage>
        <taxon>Bacteria</taxon>
        <taxon>Pseudomonadati</taxon>
        <taxon>Pseudomonadota</taxon>
        <taxon>Gammaproteobacteria</taxon>
        <taxon>Vibrionales</taxon>
        <taxon>Vibrionaceae</taxon>
        <taxon>Vibrio</taxon>
    </lineage>
</organism>
<protein>
    <submittedName>
        <fullName evidence="1">Uncharacterized protein</fullName>
    </submittedName>
</protein>
<name>A0ABT4YT00_9VIBR</name>
<evidence type="ECO:0000313" key="1">
    <source>
        <dbReference type="EMBL" id="MDB1124689.1"/>
    </source>
</evidence>
<reference evidence="1 2" key="1">
    <citation type="submission" date="2023-01" db="EMBL/GenBank/DDBJ databases">
        <title>Vibrio sp. KJ40-1 sp.nov, isolated from marine algae.</title>
        <authorList>
            <person name="Butt M."/>
            <person name="Kim J.M.J."/>
            <person name="Jeon C.O.C."/>
        </authorList>
    </citation>
    <scope>NUCLEOTIDE SEQUENCE [LARGE SCALE GENOMIC DNA]</scope>
    <source>
        <strain evidence="1 2">KJ40-1</strain>
    </source>
</reference>